<comment type="cofactor">
    <cofactor evidence="1">
        <name>Ca(2+)</name>
        <dbReference type="ChEBI" id="CHEBI:29108"/>
    </cofactor>
</comment>
<comment type="caution">
    <text evidence="4">The sequence shown here is derived from an EMBL/GenBank/DDBJ whole genome shotgun (WGS) entry which is preliminary data.</text>
</comment>
<comment type="subunit">
    <text evidence="2">Monomer.</text>
</comment>
<dbReference type="RefSeq" id="WP_346758271.1">
    <property type="nucleotide sequence ID" value="NZ_JAUJEB010000001.1"/>
</dbReference>
<dbReference type="Pfam" id="PF01263">
    <property type="entry name" value="Aldose_epim"/>
    <property type="match status" value="1"/>
</dbReference>
<evidence type="ECO:0008006" key="6">
    <source>
        <dbReference type="Google" id="ProtNLM"/>
    </source>
</evidence>
<keyword evidence="5" id="KW-1185">Reference proteome</keyword>
<dbReference type="Proteomes" id="UP001172083">
    <property type="component" value="Unassembled WGS sequence"/>
</dbReference>
<evidence type="ECO:0000313" key="5">
    <source>
        <dbReference type="Proteomes" id="UP001172083"/>
    </source>
</evidence>
<protein>
    <recommendedName>
        <fullName evidence="6">Aldose 1-epimerase</fullName>
    </recommendedName>
</protein>
<dbReference type="InterPro" id="IPR011013">
    <property type="entry name" value="Gal_mutarotase_sf_dom"/>
</dbReference>
<gene>
    <name evidence="4" type="ORF">QQ020_12885</name>
</gene>
<dbReference type="Gene3D" id="2.70.98.10">
    <property type="match status" value="1"/>
</dbReference>
<dbReference type="EMBL" id="JAUJEB010000001">
    <property type="protein sequence ID" value="MDN5212954.1"/>
    <property type="molecule type" value="Genomic_DNA"/>
</dbReference>
<evidence type="ECO:0000256" key="3">
    <source>
        <dbReference type="ARBA" id="ARBA00022837"/>
    </source>
</evidence>
<dbReference type="PANTHER" id="PTHR10091:SF0">
    <property type="entry name" value="GALACTOSE MUTAROTASE"/>
    <property type="match status" value="1"/>
</dbReference>
<sequence length="314" mass="35248">MSFQIEDKLMDGLDVVEIKNLQTGEYVNIVPRYGGAINEVVLKKNNDLHPIHKAAKSLDAFNAVSIPLYAGTFLAPFPNRVANGRYEFNGTTYLLDHTDPGLPNALHGFLYKTPFKVSSPDQEAGRLALECSFHGDIGYPFKVFFRNTYQLSENELRIRSYACNESGTKIPFGMGWHPYIATGTPIDKLQLKIPGEKTFEQDTQYIPIGTIKNNPKFREYAAISNDFMNDCYQVNKPGRTSLYDPDKDLEIFIDQQTGPGGYNYCMYFTPPDRDCLAIEPMTAAPDAFNNGHGLITLAEGEAIELAFSLRINER</sequence>
<evidence type="ECO:0000313" key="4">
    <source>
        <dbReference type="EMBL" id="MDN5212954.1"/>
    </source>
</evidence>
<keyword evidence="3" id="KW-0106">Calcium</keyword>
<dbReference type="SUPFAM" id="SSF74650">
    <property type="entry name" value="Galactose mutarotase-like"/>
    <property type="match status" value="1"/>
</dbReference>
<evidence type="ECO:0000256" key="1">
    <source>
        <dbReference type="ARBA" id="ARBA00001913"/>
    </source>
</evidence>
<name>A0ABT8L5F2_9BACT</name>
<dbReference type="InterPro" id="IPR008183">
    <property type="entry name" value="Aldose_1/G6P_1-epimerase"/>
</dbReference>
<dbReference type="PANTHER" id="PTHR10091">
    <property type="entry name" value="ALDOSE-1-EPIMERASE"/>
    <property type="match status" value="1"/>
</dbReference>
<proteinExistence type="predicted"/>
<reference evidence="4" key="1">
    <citation type="submission" date="2023-06" db="EMBL/GenBank/DDBJ databases">
        <title>Genomic of Agaribacillus aureum.</title>
        <authorList>
            <person name="Wang G."/>
        </authorList>
    </citation>
    <scope>NUCLEOTIDE SEQUENCE</scope>
    <source>
        <strain evidence="4">BMA12</strain>
    </source>
</reference>
<evidence type="ECO:0000256" key="2">
    <source>
        <dbReference type="ARBA" id="ARBA00011245"/>
    </source>
</evidence>
<organism evidence="4 5">
    <name type="scientific">Agaribacillus aureus</name>
    <dbReference type="NCBI Taxonomy" id="3051825"/>
    <lineage>
        <taxon>Bacteria</taxon>
        <taxon>Pseudomonadati</taxon>
        <taxon>Bacteroidota</taxon>
        <taxon>Cytophagia</taxon>
        <taxon>Cytophagales</taxon>
        <taxon>Splendidivirgaceae</taxon>
        <taxon>Agaribacillus</taxon>
    </lineage>
</organism>
<dbReference type="InterPro" id="IPR014718">
    <property type="entry name" value="GH-type_carb-bd"/>
</dbReference>
<accession>A0ABT8L5F2</accession>